<keyword evidence="1" id="KW-0175">Coiled coil</keyword>
<evidence type="ECO:0000259" key="3">
    <source>
        <dbReference type="SMART" id="SM00481"/>
    </source>
</evidence>
<feature type="compositionally biased region" description="Basic and acidic residues" evidence="2">
    <location>
        <begin position="1"/>
        <end position="21"/>
    </location>
</feature>
<dbReference type="Proteomes" id="UP001501444">
    <property type="component" value="Unassembled WGS sequence"/>
</dbReference>
<protein>
    <submittedName>
        <fullName evidence="4">AAA family ATPase</fullName>
    </submittedName>
</protein>
<dbReference type="InterPro" id="IPR027417">
    <property type="entry name" value="P-loop_NTPase"/>
</dbReference>
<dbReference type="InterPro" id="IPR003959">
    <property type="entry name" value="ATPase_AAA_core"/>
</dbReference>
<feature type="domain" description="Polymerase/histidinol phosphatase N-terminal" evidence="3">
    <location>
        <begin position="84"/>
        <end position="161"/>
    </location>
</feature>
<dbReference type="InterPro" id="IPR003141">
    <property type="entry name" value="Pol/His_phosphatase_N"/>
</dbReference>
<dbReference type="PANTHER" id="PTHR24220">
    <property type="entry name" value="IMPORT ATP-BINDING PROTEIN"/>
    <property type="match status" value="1"/>
</dbReference>
<name>A0ABP5TG78_9ACTN</name>
<dbReference type="Gene3D" id="3.40.50.300">
    <property type="entry name" value="P-loop containing nucleotide triphosphate hydrolases"/>
    <property type="match status" value="2"/>
</dbReference>
<reference evidence="5" key="1">
    <citation type="journal article" date="2019" name="Int. J. Syst. Evol. Microbiol.">
        <title>The Global Catalogue of Microorganisms (GCM) 10K type strain sequencing project: providing services to taxonomists for standard genome sequencing and annotation.</title>
        <authorList>
            <consortium name="The Broad Institute Genomics Platform"/>
            <consortium name="The Broad Institute Genome Sequencing Center for Infectious Disease"/>
            <person name="Wu L."/>
            <person name="Ma J."/>
        </authorList>
    </citation>
    <scope>NUCLEOTIDE SEQUENCE [LARGE SCALE GENOMIC DNA]</scope>
    <source>
        <strain evidence="5">JCM 3272</strain>
    </source>
</reference>
<comment type="caution">
    <text evidence="4">The sequence shown here is derived from an EMBL/GenBank/DDBJ whole genome shotgun (WGS) entry which is preliminary data.</text>
</comment>
<dbReference type="NCBIfam" id="NF045780">
    <property type="entry name" value="TrlF_fam_ATP"/>
    <property type="match status" value="1"/>
</dbReference>
<dbReference type="InterPro" id="IPR016195">
    <property type="entry name" value="Pol/histidinol_Pase-like"/>
</dbReference>
<dbReference type="InterPro" id="IPR015854">
    <property type="entry name" value="ABC_transpr_LolD-like"/>
</dbReference>
<evidence type="ECO:0000313" key="4">
    <source>
        <dbReference type="EMBL" id="GAA2351937.1"/>
    </source>
</evidence>
<evidence type="ECO:0000256" key="1">
    <source>
        <dbReference type="SAM" id="Coils"/>
    </source>
</evidence>
<keyword evidence="5" id="KW-1185">Reference proteome</keyword>
<proteinExistence type="predicted"/>
<evidence type="ECO:0000256" key="2">
    <source>
        <dbReference type="SAM" id="MobiDB-lite"/>
    </source>
</evidence>
<dbReference type="Pfam" id="PF13304">
    <property type="entry name" value="AAA_21"/>
    <property type="match status" value="1"/>
</dbReference>
<evidence type="ECO:0000313" key="5">
    <source>
        <dbReference type="Proteomes" id="UP001501444"/>
    </source>
</evidence>
<sequence length="947" mass="103089">MWHQVRRDQSTIQEKTGDEHAGLSSPASIRPRPRVTLRSDHRDAMYGLSYFVLAIVATGREPDRSNRLAHLSSLRVGYSRWTLADLQVHTPADFNHKYGAVGGPVPNAGFANILIKAHADAGVRVIAVTDHNTLAWYPELAAAGARHGVTVFPGIEFNVNKCHLMAIWDCTDDGYRRGEQFLARLFPPDGPPGLTDKRFPNPTLSGSPLELAKKATERYGALVLAPHATAKDIGLFGKNVCNTSAQVAQSGYVLGFDVYGNDHADVLTNPKSQFDGHRPAWFISGDVRSLDTVGERAVYLKLGEPPTLESLRQAFLMPENRIRFPEKLRDKYGHVTGIRFLPSADATWPHITRIAISGGFHDGVTVDLGPGLNAIIGGKGTGKSTTIEIARHVCGGAESTVSDNRANRRTNFPANATATFGVVAEDLQRYDIVRSGDSTPARLTRNGRDIGVDPGRRFAINVFGQRELAQLAEHQDALRDFVAISAGPEMGDAKTDASNCLAELNRIDGDLRFLEAEVSRAEEHEAQLADLNDQLKVAGQRGAAEQVTASQQLTTVEEEVAAVQNWLTDAESLIAQIRQRSVRPAVQEHDCVPEQLNRTADRVAAALVAAADGIEAATREANDVIETLIAEHRSRVDARRHEINVALADAGLKDPEELAHKQRTAAELARAVAAVPGQREQIVSHLAYRAKLLDDLRTFRTLVSQQFQDAAAELNTRLGNRVRVVVQPLADTTDLDNLLERLLASQHVRADQRAKLAGAGPATLVAALTATDDSLLKLGVTDLTANKARQLGPSEVRQIEQCDMQDLVTVEINVLDTGDPRWLDVRKVSPGQKATAMLALALATGTDPLIIDQPEDDLDNRFIYDQVVRQLAEVADRRQVIVATHNPNIPILGDAEMILALDATVDQSRVVACGAIDEPDVADAARHILEGGDEAFKARARRYRAAR</sequence>
<dbReference type="InterPro" id="IPR054787">
    <property type="entry name" value="TrlF_ATPase"/>
</dbReference>
<dbReference type="Gene3D" id="3.20.20.140">
    <property type="entry name" value="Metal-dependent hydrolases"/>
    <property type="match status" value="1"/>
</dbReference>
<feature type="coiled-coil region" evidence="1">
    <location>
        <begin position="504"/>
        <end position="541"/>
    </location>
</feature>
<gene>
    <name evidence="4" type="ORF">GCM10010170_042310</name>
</gene>
<dbReference type="SUPFAM" id="SSF89550">
    <property type="entry name" value="PHP domain-like"/>
    <property type="match status" value="1"/>
</dbReference>
<dbReference type="SUPFAM" id="SSF52540">
    <property type="entry name" value="P-loop containing nucleoside triphosphate hydrolases"/>
    <property type="match status" value="1"/>
</dbReference>
<organism evidence="4 5">
    <name type="scientific">Dactylosporangium salmoneum</name>
    <dbReference type="NCBI Taxonomy" id="53361"/>
    <lineage>
        <taxon>Bacteria</taxon>
        <taxon>Bacillati</taxon>
        <taxon>Actinomycetota</taxon>
        <taxon>Actinomycetes</taxon>
        <taxon>Micromonosporales</taxon>
        <taxon>Micromonosporaceae</taxon>
        <taxon>Dactylosporangium</taxon>
    </lineage>
</organism>
<feature type="region of interest" description="Disordered" evidence="2">
    <location>
        <begin position="1"/>
        <end position="34"/>
    </location>
</feature>
<accession>A0ABP5TG78</accession>
<dbReference type="EMBL" id="BAAARV010000031">
    <property type="protein sequence ID" value="GAA2351937.1"/>
    <property type="molecule type" value="Genomic_DNA"/>
</dbReference>
<dbReference type="SMART" id="SM00481">
    <property type="entry name" value="POLIIIAc"/>
    <property type="match status" value="1"/>
</dbReference>